<dbReference type="SUPFAM" id="SSF50978">
    <property type="entry name" value="WD40 repeat-like"/>
    <property type="match status" value="1"/>
</dbReference>
<feature type="compositionally biased region" description="Acidic residues" evidence="4">
    <location>
        <begin position="503"/>
        <end position="541"/>
    </location>
</feature>
<dbReference type="GO" id="GO:0045717">
    <property type="term" value="P:negative regulation of fatty acid biosynthetic process"/>
    <property type="evidence" value="ECO:0007669"/>
    <property type="project" value="TreeGrafter"/>
</dbReference>
<dbReference type="Proteomes" id="UP000193986">
    <property type="component" value="Unassembled WGS sequence"/>
</dbReference>
<dbReference type="PANTHER" id="PTHR15574:SF40">
    <property type="entry name" value="WD AND TETRATRICOPEPTIDE REPEATS PROTEIN 1"/>
    <property type="match status" value="1"/>
</dbReference>
<accession>A0A1Y2AVN9</accession>
<evidence type="ECO:0000256" key="4">
    <source>
        <dbReference type="SAM" id="MobiDB-lite"/>
    </source>
</evidence>
<evidence type="ECO:0000256" key="3">
    <source>
        <dbReference type="PROSITE-ProRule" id="PRU00221"/>
    </source>
</evidence>
<dbReference type="GO" id="GO:0005737">
    <property type="term" value="C:cytoplasm"/>
    <property type="evidence" value="ECO:0007669"/>
    <property type="project" value="TreeGrafter"/>
</dbReference>
<dbReference type="InParanoid" id="A0A1Y2AVN9"/>
<dbReference type="InterPro" id="IPR036322">
    <property type="entry name" value="WD40_repeat_dom_sf"/>
</dbReference>
<comment type="caution">
    <text evidence="5">The sequence shown here is derived from an EMBL/GenBank/DDBJ whole genome shotgun (WGS) entry which is preliminary data.</text>
</comment>
<dbReference type="InterPro" id="IPR045151">
    <property type="entry name" value="DCAF8"/>
</dbReference>
<organism evidence="5 6">
    <name type="scientific">Naematelia encephala</name>
    <dbReference type="NCBI Taxonomy" id="71784"/>
    <lineage>
        <taxon>Eukaryota</taxon>
        <taxon>Fungi</taxon>
        <taxon>Dikarya</taxon>
        <taxon>Basidiomycota</taxon>
        <taxon>Agaricomycotina</taxon>
        <taxon>Tremellomycetes</taxon>
        <taxon>Tremellales</taxon>
        <taxon>Naemateliaceae</taxon>
        <taxon>Naematelia</taxon>
    </lineage>
</organism>
<feature type="region of interest" description="Disordered" evidence="4">
    <location>
        <begin position="708"/>
        <end position="727"/>
    </location>
</feature>
<feature type="region of interest" description="Disordered" evidence="4">
    <location>
        <begin position="473"/>
        <end position="541"/>
    </location>
</feature>
<keyword evidence="6" id="KW-1185">Reference proteome</keyword>
<dbReference type="STRING" id="71784.A0A1Y2AVN9"/>
<dbReference type="Pfam" id="PF00400">
    <property type="entry name" value="WD40"/>
    <property type="match status" value="2"/>
</dbReference>
<reference evidence="5 6" key="1">
    <citation type="submission" date="2016-07" db="EMBL/GenBank/DDBJ databases">
        <title>Pervasive Adenine N6-methylation of Active Genes in Fungi.</title>
        <authorList>
            <consortium name="DOE Joint Genome Institute"/>
            <person name="Mondo S.J."/>
            <person name="Dannebaum R.O."/>
            <person name="Kuo R.C."/>
            <person name="Labutti K."/>
            <person name="Haridas S."/>
            <person name="Kuo A."/>
            <person name="Salamov A."/>
            <person name="Ahrendt S.R."/>
            <person name="Lipzen A."/>
            <person name="Sullivan W."/>
            <person name="Andreopoulos W.B."/>
            <person name="Clum A."/>
            <person name="Lindquist E."/>
            <person name="Daum C."/>
            <person name="Ramamoorthy G.K."/>
            <person name="Gryganskyi A."/>
            <person name="Culley D."/>
            <person name="Magnuson J.K."/>
            <person name="James T.Y."/>
            <person name="O'Malley M.A."/>
            <person name="Stajich J.E."/>
            <person name="Spatafora J.W."/>
            <person name="Visel A."/>
            <person name="Grigoriev I.V."/>
        </authorList>
    </citation>
    <scope>NUCLEOTIDE SEQUENCE [LARGE SCALE GENOMIC DNA]</scope>
    <source>
        <strain evidence="5 6">68-887.2</strain>
    </source>
</reference>
<feature type="compositionally biased region" description="Polar residues" evidence="4">
    <location>
        <begin position="488"/>
        <end position="497"/>
    </location>
</feature>
<evidence type="ECO:0000256" key="1">
    <source>
        <dbReference type="ARBA" id="ARBA00022574"/>
    </source>
</evidence>
<dbReference type="InterPro" id="IPR015943">
    <property type="entry name" value="WD40/YVTN_repeat-like_dom_sf"/>
</dbReference>
<dbReference type="InterPro" id="IPR001680">
    <property type="entry name" value="WD40_rpt"/>
</dbReference>
<keyword evidence="2" id="KW-0677">Repeat</keyword>
<feature type="repeat" description="WD" evidence="3">
    <location>
        <begin position="44"/>
        <end position="85"/>
    </location>
</feature>
<feature type="compositionally biased region" description="Acidic residues" evidence="4">
    <location>
        <begin position="711"/>
        <end position="720"/>
    </location>
</feature>
<dbReference type="FunCoup" id="A0A1Y2AVN9">
    <property type="interactions" value="54"/>
</dbReference>
<name>A0A1Y2AVN9_9TREE</name>
<dbReference type="EMBL" id="MCFC01000045">
    <property type="protein sequence ID" value="ORY26663.1"/>
    <property type="molecule type" value="Genomic_DNA"/>
</dbReference>
<gene>
    <name evidence="5" type="ORF">BCR39DRAFT_540343</name>
</gene>
<dbReference type="PROSITE" id="PS50082">
    <property type="entry name" value="WD_REPEATS_2"/>
    <property type="match status" value="1"/>
</dbReference>
<evidence type="ECO:0000313" key="5">
    <source>
        <dbReference type="EMBL" id="ORY26663.1"/>
    </source>
</evidence>
<dbReference type="PANTHER" id="PTHR15574">
    <property type="entry name" value="WD REPEAT DOMAIN-CONTAINING FAMILY"/>
    <property type="match status" value="1"/>
</dbReference>
<keyword evidence="1 3" id="KW-0853">WD repeat</keyword>
<dbReference type="OrthoDB" id="2414538at2759"/>
<dbReference type="GO" id="GO:0080008">
    <property type="term" value="C:Cul4-RING E3 ubiquitin ligase complex"/>
    <property type="evidence" value="ECO:0007669"/>
    <property type="project" value="TreeGrafter"/>
</dbReference>
<dbReference type="Gene3D" id="2.130.10.10">
    <property type="entry name" value="YVTN repeat-like/Quinoprotein amine dehydrogenase"/>
    <property type="match status" value="2"/>
</dbReference>
<dbReference type="SMART" id="SM00320">
    <property type="entry name" value="WD40"/>
    <property type="match status" value="7"/>
</dbReference>
<proteinExistence type="predicted"/>
<feature type="region of interest" description="Disordered" evidence="4">
    <location>
        <begin position="325"/>
        <end position="448"/>
    </location>
</feature>
<evidence type="ECO:0000256" key="2">
    <source>
        <dbReference type="ARBA" id="ARBA00022737"/>
    </source>
</evidence>
<sequence>MPRHVLQPLPRSLAGHRDMASRRHALTGDEWATVDRVQVLGGPSGGHRGCVNALSWSDDGSTLLSGSDDKRICIWGADSSPSPSSSSSPHPMKIVETIATGHRANIFSARFLPNTSTPTIVSCAGDRDVRVFEVERLSRVEMGMGMGVREELSGFNGPGVRVLRCHSDRTKRIATENSPHLFLTVSEDGTVRQHDLRRPHQCRSECPEALFYAPTGIDLYSLSVSTVTPYLFAVAGRTDCAYVCDRRMPERQTPRWSGTSRPSGQVHCVRRLGLPQSEWDSVKPRGRSIYSEENHITCVKMSPDNADEVICAFARHSTSLFSLYDSPPPSSIRTTSPILPPNSNTVRPPSNQVSPQPSPPPPDLRAQVESLDHATQARKRKATAVLPEEERNASPAARARLELEAESELPSQGANDRDKSDDATGAVENGEGMMNDIEDDQTGPTMENVMEDLRAEMDAPQARLGFALRAGPHGGAQAAEVDGESRNGESSSHSPSTHGAEDFLVDGEDDEDGLEDDLEEEDEYDEDDDEFDIFDDNDDDDDFDVDKLRSENGDFAAVDMIYPKRSFRGARNVETVKDCNFLGARSDKVCSGSDDGNFFVWDKDTGRLEGIWEGDGHVVNVMEQHPTLPLVAVSGIDNTVKMFAPTLTRPDPSFSRLHLRDEIIRSNIQPTGFQPASELGQVSLLDFLAARGFRVRLDEGIGGGVLQVGGDEIDSDDEEGMQQCTSQ</sequence>
<protein>
    <submittedName>
        <fullName evidence="5">WD40-repeat-containing domain protein</fullName>
    </submittedName>
</protein>
<dbReference type="AlphaFoldDB" id="A0A1Y2AVN9"/>
<evidence type="ECO:0000313" key="6">
    <source>
        <dbReference type="Proteomes" id="UP000193986"/>
    </source>
</evidence>
<dbReference type="PROSITE" id="PS50294">
    <property type="entry name" value="WD_REPEATS_REGION"/>
    <property type="match status" value="1"/>
</dbReference>